<dbReference type="NCBIfam" id="TIGR02378">
    <property type="entry name" value="nirD_assim_sml"/>
    <property type="match status" value="1"/>
</dbReference>
<dbReference type="PANTHER" id="PTHR40562:SF1">
    <property type="entry name" value="NITRITE REDUCTASE (NADH) SMALL SUBUNIT"/>
    <property type="match status" value="1"/>
</dbReference>
<dbReference type="GO" id="GO:0051537">
    <property type="term" value="F:2 iron, 2 sulfur cluster binding"/>
    <property type="evidence" value="ECO:0007669"/>
    <property type="project" value="UniProtKB-KW"/>
</dbReference>
<evidence type="ECO:0000256" key="5">
    <source>
        <dbReference type="ARBA" id="ARBA00023014"/>
    </source>
</evidence>
<dbReference type="OrthoDB" id="516687at2"/>
<dbReference type="Pfam" id="PF13806">
    <property type="entry name" value="Rieske_2"/>
    <property type="match status" value="1"/>
</dbReference>
<name>A0A4R6MIM3_9GAMM</name>
<dbReference type="CDD" id="cd03529">
    <property type="entry name" value="Rieske_NirD"/>
    <property type="match status" value="1"/>
</dbReference>
<keyword evidence="1" id="KW-0001">2Fe-2S</keyword>
<evidence type="ECO:0000259" key="7">
    <source>
        <dbReference type="PROSITE" id="PS51296"/>
    </source>
</evidence>
<organism evidence="8 9">
    <name type="scientific">Marinomonas balearica</name>
    <dbReference type="NCBI Taxonomy" id="491947"/>
    <lineage>
        <taxon>Bacteria</taxon>
        <taxon>Pseudomonadati</taxon>
        <taxon>Pseudomonadota</taxon>
        <taxon>Gammaproteobacteria</taxon>
        <taxon>Oceanospirillales</taxon>
        <taxon>Oceanospirillaceae</taxon>
        <taxon>Marinomonas</taxon>
    </lineage>
</organism>
<protein>
    <submittedName>
        <fullName evidence="8">Assimilatory nitrite reductase (NAD(P)H) small subunit</fullName>
    </submittedName>
</protein>
<accession>A0A4R6MIM3</accession>
<evidence type="ECO:0000256" key="6">
    <source>
        <dbReference type="ARBA" id="ARBA00023063"/>
    </source>
</evidence>
<comment type="caution">
    <text evidence="8">The sequence shown here is derived from an EMBL/GenBank/DDBJ whole genome shotgun (WGS) entry which is preliminary data.</text>
</comment>
<dbReference type="GO" id="GO:0008942">
    <property type="term" value="F:nitrite reductase [NAD(P)H] activity"/>
    <property type="evidence" value="ECO:0007669"/>
    <property type="project" value="InterPro"/>
</dbReference>
<dbReference type="GO" id="GO:0042128">
    <property type="term" value="P:nitrate assimilation"/>
    <property type="evidence" value="ECO:0007669"/>
    <property type="project" value="UniProtKB-KW"/>
</dbReference>
<evidence type="ECO:0000256" key="2">
    <source>
        <dbReference type="ARBA" id="ARBA00022723"/>
    </source>
</evidence>
<dbReference type="InterPro" id="IPR012748">
    <property type="entry name" value="Rieske-like_NirD"/>
</dbReference>
<evidence type="ECO:0000256" key="3">
    <source>
        <dbReference type="ARBA" id="ARBA00023002"/>
    </source>
</evidence>
<dbReference type="InterPro" id="IPR036922">
    <property type="entry name" value="Rieske_2Fe-2S_sf"/>
</dbReference>
<proteinExistence type="predicted"/>
<dbReference type="PROSITE" id="PS51300">
    <property type="entry name" value="NIRD"/>
    <property type="match status" value="1"/>
</dbReference>
<keyword evidence="3" id="KW-0560">Oxidoreductase</keyword>
<dbReference type="EMBL" id="SNXC01000001">
    <property type="protein sequence ID" value="TDP01852.1"/>
    <property type="molecule type" value="Genomic_DNA"/>
</dbReference>
<dbReference type="PROSITE" id="PS51296">
    <property type="entry name" value="RIESKE"/>
    <property type="match status" value="1"/>
</dbReference>
<dbReference type="InterPro" id="IPR017941">
    <property type="entry name" value="Rieske_2Fe-2S"/>
</dbReference>
<dbReference type="InterPro" id="IPR017881">
    <property type="entry name" value="NirD"/>
</dbReference>
<evidence type="ECO:0000313" key="8">
    <source>
        <dbReference type="EMBL" id="TDP01852.1"/>
    </source>
</evidence>
<keyword evidence="5" id="KW-0411">Iron-sulfur</keyword>
<dbReference type="RefSeq" id="WP_013662971.1">
    <property type="nucleotide sequence ID" value="NZ_SNXC01000001.1"/>
</dbReference>
<keyword evidence="2" id="KW-0479">Metal-binding</keyword>
<evidence type="ECO:0000256" key="1">
    <source>
        <dbReference type="ARBA" id="ARBA00022714"/>
    </source>
</evidence>
<reference evidence="8 9" key="1">
    <citation type="submission" date="2019-03" db="EMBL/GenBank/DDBJ databases">
        <title>Genomic Encyclopedia of Type Strains, Phase III (KMG-III): the genomes of soil and plant-associated and newly described type strains.</title>
        <authorList>
            <person name="Whitman W."/>
        </authorList>
    </citation>
    <scope>NUCLEOTIDE SEQUENCE [LARGE SCALE GENOMIC DNA]</scope>
    <source>
        <strain evidence="8 9">CECT 7378</strain>
    </source>
</reference>
<sequence>MNWKYICHQDELENEIGTAALVNGQQIALFRIDEAEHIKIFALSNWDPFGKANVLSRGIVGDLNGQPVIASPLYKQHFNLENGHCLEDENCILPTWQTKIENGDVFVAVN</sequence>
<evidence type="ECO:0000313" key="9">
    <source>
        <dbReference type="Proteomes" id="UP000294656"/>
    </source>
</evidence>
<keyword evidence="6" id="KW-0534">Nitrate assimilation</keyword>
<dbReference type="Gene3D" id="2.102.10.10">
    <property type="entry name" value="Rieske [2Fe-2S] iron-sulphur domain"/>
    <property type="match status" value="1"/>
</dbReference>
<keyword evidence="4" id="KW-0408">Iron</keyword>
<gene>
    <name evidence="8" type="ORF">DFP79_0026</name>
</gene>
<dbReference type="PANTHER" id="PTHR40562">
    <property type="match status" value="1"/>
</dbReference>
<dbReference type="SUPFAM" id="SSF50022">
    <property type="entry name" value="ISP domain"/>
    <property type="match status" value="1"/>
</dbReference>
<dbReference type="Proteomes" id="UP000294656">
    <property type="component" value="Unassembled WGS sequence"/>
</dbReference>
<keyword evidence="9" id="KW-1185">Reference proteome</keyword>
<dbReference type="GO" id="GO:0046872">
    <property type="term" value="F:metal ion binding"/>
    <property type="evidence" value="ECO:0007669"/>
    <property type="project" value="UniProtKB-KW"/>
</dbReference>
<feature type="domain" description="Rieske" evidence="7">
    <location>
        <begin position="4"/>
        <end position="107"/>
    </location>
</feature>
<dbReference type="AlphaFoldDB" id="A0A4R6MIM3"/>
<evidence type="ECO:0000256" key="4">
    <source>
        <dbReference type="ARBA" id="ARBA00023004"/>
    </source>
</evidence>